<protein>
    <submittedName>
        <fullName evidence="2">Unannotated protein</fullName>
    </submittedName>
</protein>
<gene>
    <name evidence="2" type="ORF">UFOPK3381_00416</name>
</gene>
<dbReference type="Gene3D" id="3.40.50.720">
    <property type="entry name" value="NAD(P)-binding Rossmann-like Domain"/>
    <property type="match status" value="1"/>
</dbReference>
<name>A0A6J7DA36_9ZZZZ</name>
<dbReference type="Pfam" id="PF16363">
    <property type="entry name" value="GDP_Man_Dehyd"/>
    <property type="match status" value="1"/>
</dbReference>
<dbReference type="Gene3D" id="3.90.25.10">
    <property type="entry name" value="UDP-galactose 4-epimerase, domain 1"/>
    <property type="match status" value="1"/>
</dbReference>
<sequence length="300" mass="32112">MRALITGGNGFVGRHLRAHLESLGDSVAILDLPQDITDYQAVRAAIAVAQPDAIYHLAALSHVGSSWLNPSAVVDVNVSGTTNVLAAAREVVPKATVLFVSSAEVYGPRSPEEMPLRESIEPRPASPYAASKLAGEVFAQQAVRGFGQRVVIARPCNHVGPGQSPSFFIPGIASRMVEATRSGATDIAVGNLTSRRDFTDVRDVVRAYRLLVERGVAGEVYVVASGRDVLMYDVADELRQLVNPQLRFVEDSALLRPVDVPLLRGDASKLEAATGWRPEISWSETLADIVTDATNAPATH</sequence>
<evidence type="ECO:0000259" key="1">
    <source>
        <dbReference type="Pfam" id="PF16363"/>
    </source>
</evidence>
<evidence type="ECO:0000313" key="2">
    <source>
        <dbReference type="EMBL" id="CAB4863963.1"/>
    </source>
</evidence>
<feature type="domain" description="NAD(P)-binding" evidence="1">
    <location>
        <begin position="34"/>
        <end position="288"/>
    </location>
</feature>
<dbReference type="PANTHER" id="PTHR43000">
    <property type="entry name" value="DTDP-D-GLUCOSE 4,6-DEHYDRATASE-RELATED"/>
    <property type="match status" value="1"/>
</dbReference>
<dbReference type="AlphaFoldDB" id="A0A6J7DA36"/>
<dbReference type="SUPFAM" id="SSF51735">
    <property type="entry name" value="NAD(P)-binding Rossmann-fold domains"/>
    <property type="match status" value="1"/>
</dbReference>
<dbReference type="InterPro" id="IPR036291">
    <property type="entry name" value="NAD(P)-bd_dom_sf"/>
</dbReference>
<reference evidence="2" key="1">
    <citation type="submission" date="2020-05" db="EMBL/GenBank/DDBJ databases">
        <authorList>
            <person name="Chiriac C."/>
            <person name="Salcher M."/>
            <person name="Ghai R."/>
            <person name="Kavagutti S V."/>
        </authorList>
    </citation>
    <scope>NUCLEOTIDE SEQUENCE</scope>
</reference>
<dbReference type="EMBL" id="CAFBLN010000010">
    <property type="protein sequence ID" value="CAB4863963.1"/>
    <property type="molecule type" value="Genomic_DNA"/>
</dbReference>
<organism evidence="2">
    <name type="scientific">freshwater metagenome</name>
    <dbReference type="NCBI Taxonomy" id="449393"/>
    <lineage>
        <taxon>unclassified sequences</taxon>
        <taxon>metagenomes</taxon>
        <taxon>ecological metagenomes</taxon>
    </lineage>
</organism>
<accession>A0A6J7DA36</accession>
<proteinExistence type="predicted"/>
<dbReference type="InterPro" id="IPR016040">
    <property type="entry name" value="NAD(P)-bd_dom"/>
</dbReference>